<sequence length="115" mass="12501">MEYQQQQNVSLDSSSCPSHTSSWAPPPPNFLKINCDASFSNSRKYAGIAAVVRNSNGIMVDGINAQVHASSPHVAECLALRLGSTLIEQHGWQQVIVESDCKRAIEMINGRTSDT</sequence>
<dbReference type="Gene3D" id="3.30.420.10">
    <property type="entry name" value="Ribonuclease H-like superfamily/Ribonuclease H"/>
    <property type="match status" value="1"/>
</dbReference>
<dbReference type="InterPro" id="IPR036397">
    <property type="entry name" value="RNaseH_sf"/>
</dbReference>
<evidence type="ECO:0000313" key="3">
    <source>
        <dbReference type="EMBL" id="KAK9028729.1"/>
    </source>
</evidence>
<comment type="caution">
    <text evidence="3">The sequence shown here is derived from an EMBL/GenBank/DDBJ whole genome shotgun (WGS) entry which is preliminary data.</text>
</comment>
<evidence type="ECO:0000313" key="4">
    <source>
        <dbReference type="Proteomes" id="UP001396334"/>
    </source>
</evidence>
<feature type="compositionally biased region" description="Polar residues" evidence="1">
    <location>
        <begin position="1"/>
        <end position="23"/>
    </location>
</feature>
<keyword evidence="4" id="KW-1185">Reference proteome</keyword>
<proteinExistence type="predicted"/>
<protein>
    <recommendedName>
        <fullName evidence="2">RNase H type-1 domain-containing protein</fullName>
    </recommendedName>
</protein>
<dbReference type="PANTHER" id="PTHR47074">
    <property type="entry name" value="BNAC02G40300D PROTEIN"/>
    <property type="match status" value="1"/>
</dbReference>
<dbReference type="InterPro" id="IPR002156">
    <property type="entry name" value="RNaseH_domain"/>
</dbReference>
<dbReference type="Pfam" id="PF13456">
    <property type="entry name" value="RVT_3"/>
    <property type="match status" value="1"/>
</dbReference>
<reference evidence="3 4" key="1">
    <citation type="journal article" date="2024" name="G3 (Bethesda)">
        <title>Genome assembly of Hibiscus sabdariffa L. provides insights into metabolisms of medicinal natural products.</title>
        <authorList>
            <person name="Kim T."/>
        </authorList>
    </citation>
    <scope>NUCLEOTIDE SEQUENCE [LARGE SCALE GENOMIC DNA]</scope>
    <source>
        <strain evidence="3">TK-2024</strain>
        <tissue evidence="3">Old leaves</tissue>
    </source>
</reference>
<dbReference type="Proteomes" id="UP001396334">
    <property type="component" value="Unassembled WGS sequence"/>
</dbReference>
<feature type="domain" description="RNase H type-1" evidence="2">
    <location>
        <begin position="34"/>
        <end position="113"/>
    </location>
</feature>
<dbReference type="InterPro" id="IPR052929">
    <property type="entry name" value="RNase_H-like_EbsB-rel"/>
</dbReference>
<evidence type="ECO:0000259" key="2">
    <source>
        <dbReference type="Pfam" id="PF13456"/>
    </source>
</evidence>
<gene>
    <name evidence="3" type="ORF">V6N11_025876</name>
</gene>
<dbReference type="PANTHER" id="PTHR47074:SF48">
    <property type="entry name" value="POLYNUCLEOTIDYL TRANSFERASE, RIBONUCLEASE H-LIKE SUPERFAMILY PROTEIN"/>
    <property type="match status" value="1"/>
</dbReference>
<evidence type="ECO:0000256" key="1">
    <source>
        <dbReference type="SAM" id="MobiDB-lite"/>
    </source>
</evidence>
<dbReference type="EMBL" id="JBBPBN010000011">
    <property type="protein sequence ID" value="KAK9028729.1"/>
    <property type="molecule type" value="Genomic_DNA"/>
</dbReference>
<organism evidence="3 4">
    <name type="scientific">Hibiscus sabdariffa</name>
    <name type="common">roselle</name>
    <dbReference type="NCBI Taxonomy" id="183260"/>
    <lineage>
        <taxon>Eukaryota</taxon>
        <taxon>Viridiplantae</taxon>
        <taxon>Streptophyta</taxon>
        <taxon>Embryophyta</taxon>
        <taxon>Tracheophyta</taxon>
        <taxon>Spermatophyta</taxon>
        <taxon>Magnoliopsida</taxon>
        <taxon>eudicotyledons</taxon>
        <taxon>Gunneridae</taxon>
        <taxon>Pentapetalae</taxon>
        <taxon>rosids</taxon>
        <taxon>malvids</taxon>
        <taxon>Malvales</taxon>
        <taxon>Malvaceae</taxon>
        <taxon>Malvoideae</taxon>
        <taxon>Hibiscus</taxon>
    </lineage>
</organism>
<accession>A0ABR2SUT1</accession>
<dbReference type="SUPFAM" id="SSF53098">
    <property type="entry name" value="Ribonuclease H-like"/>
    <property type="match status" value="1"/>
</dbReference>
<name>A0ABR2SUT1_9ROSI</name>
<dbReference type="CDD" id="cd06222">
    <property type="entry name" value="RNase_H_like"/>
    <property type="match status" value="1"/>
</dbReference>
<dbReference type="InterPro" id="IPR044730">
    <property type="entry name" value="RNase_H-like_dom_plant"/>
</dbReference>
<dbReference type="InterPro" id="IPR012337">
    <property type="entry name" value="RNaseH-like_sf"/>
</dbReference>
<feature type="region of interest" description="Disordered" evidence="1">
    <location>
        <begin position="1"/>
        <end position="27"/>
    </location>
</feature>